<evidence type="ECO:0000313" key="2">
    <source>
        <dbReference type="EMBL" id="GGF08574.1"/>
    </source>
</evidence>
<dbReference type="Gene3D" id="3.30.1460.30">
    <property type="entry name" value="YgaC/TfoX-N like chaperone"/>
    <property type="match status" value="1"/>
</dbReference>
<gene>
    <name evidence="2" type="ORF">GCM10011611_12520</name>
</gene>
<keyword evidence="3" id="KW-1185">Reference proteome</keyword>
<reference evidence="2" key="2">
    <citation type="submission" date="2020-09" db="EMBL/GenBank/DDBJ databases">
        <authorList>
            <person name="Sun Q."/>
            <person name="Zhou Y."/>
        </authorList>
    </citation>
    <scope>NUCLEOTIDE SEQUENCE</scope>
    <source>
        <strain evidence="2">CGMCC 1.15725</strain>
    </source>
</reference>
<dbReference type="SUPFAM" id="SSF159894">
    <property type="entry name" value="YgaC/TfoX-N like"/>
    <property type="match status" value="1"/>
</dbReference>
<dbReference type="EMBL" id="BMJQ01000003">
    <property type="protein sequence ID" value="GGF08574.1"/>
    <property type="molecule type" value="Genomic_DNA"/>
</dbReference>
<dbReference type="Pfam" id="PF04993">
    <property type="entry name" value="TfoX_N"/>
    <property type="match status" value="1"/>
</dbReference>
<dbReference type="AlphaFoldDB" id="A0A8J2YSD5"/>
<sequence>MAKPKKPRPAIVGALEIRLGAWGPVEAKRLFSGYALYRDGTLFGLVMRERVYFKTGPGNLADYHAAGMPPFQYTRSNGRVIATHHYEVPPAVLDDPDELALWADKALAVARGLGLQSGINEAE</sequence>
<evidence type="ECO:0000313" key="3">
    <source>
        <dbReference type="Proteomes" id="UP000646365"/>
    </source>
</evidence>
<proteinExistence type="predicted"/>
<dbReference type="RefSeq" id="WP_189043702.1">
    <property type="nucleotide sequence ID" value="NZ_BMJQ01000003.1"/>
</dbReference>
<name>A0A8J2YSD5_9PROT</name>
<comment type="caution">
    <text evidence="2">The sequence shown here is derived from an EMBL/GenBank/DDBJ whole genome shotgun (WGS) entry which is preliminary data.</text>
</comment>
<accession>A0A8J2YSD5</accession>
<dbReference type="InterPro" id="IPR007076">
    <property type="entry name" value="TfoX_N"/>
</dbReference>
<evidence type="ECO:0000259" key="1">
    <source>
        <dbReference type="Pfam" id="PF04993"/>
    </source>
</evidence>
<organism evidence="2 3">
    <name type="scientific">Aliidongia dinghuensis</name>
    <dbReference type="NCBI Taxonomy" id="1867774"/>
    <lineage>
        <taxon>Bacteria</taxon>
        <taxon>Pseudomonadati</taxon>
        <taxon>Pseudomonadota</taxon>
        <taxon>Alphaproteobacteria</taxon>
        <taxon>Rhodospirillales</taxon>
        <taxon>Dongiaceae</taxon>
        <taxon>Aliidongia</taxon>
    </lineage>
</organism>
<feature type="domain" description="TfoX N-terminal" evidence="1">
    <location>
        <begin position="19"/>
        <end position="109"/>
    </location>
</feature>
<reference evidence="2" key="1">
    <citation type="journal article" date="2014" name="Int. J. Syst. Evol. Microbiol.">
        <title>Complete genome sequence of Corynebacterium casei LMG S-19264T (=DSM 44701T), isolated from a smear-ripened cheese.</title>
        <authorList>
            <consortium name="US DOE Joint Genome Institute (JGI-PGF)"/>
            <person name="Walter F."/>
            <person name="Albersmeier A."/>
            <person name="Kalinowski J."/>
            <person name="Ruckert C."/>
        </authorList>
    </citation>
    <scope>NUCLEOTIDE SEQUENCE</scope>
    <source>
        <strain evidence="2">CGMCC 1.15725</strain>
    </source>
</reference>
<protein>
    <recommendedName>
        <fullName evidence="1">TfoX N-terminal domain-containing protein</fullName>
    </recommendedName>
</protein>
<dbReference type="Proteomes" id="UP000646365">
    <property type="component" value="Unassembled WGS sequence"/>
</dbReference>